<dbReference type="Proteomes" id="UP001321700">
    <property type="component" value="Unassembled WGS sequence"/>
</dbReference>
<accession>A0ABU3KMR8</accession>
<dbReference type="EMBL" id="JAVBIK010000001">
    <property type="protein sequence ID" value="MDT7519101.1"/>
    <property type="molecule type" value="Genomic_DNA"/>
</dbReference>
<dbReference type="PANTHER" id="PTHR11328">
    <property type="entry name" value="MAJOR FACILITATOR SUPERFAMILY DOMAIN-CONTAINING PROTEIN"/>
    <property type="match status" value="1"/>
</dbReference>
<gene>
    <name evidence="3" type="ORF">RAE19_10325</name>
</gene>
<feature type="transmembrane region" description="Helical" evidence="2">
    <location>
        <begin position="110"/>
        <end position="128"/>
    </location>
</feature>
<feature type="transmembrane region" description="Helical" evidence="2">
    <location>
        <begin position="226"/>
        <end position="249"/>
    </location>
</feature>
<feature type="transmembrane region" description="Helical" evidence="2">
    <location>
        <begin position="12"/>
        <end position="31"/>
    </location>
</feature>
<comment type="similarity">
    <text evidence="1">Belongs to the sodium:galactoside symporter (TC 2.A.2) family.</text>
</comment>
<feature type="transmembrane region" description="Helical" evidence="2">
    <location>
        <begin position="173"/>
        <end position="191"/>
    </location>
</feature>
<proteinExistence type="inferred from homology"/>
<feature type="transmembrane region" description="Helical" evidence="2">
    <location>
        <begin position="316"/>
        <end position="343"/>
    </location>
</feature>
<keyword evidence="2" id="KW-0812">Transmembrane</keyword>
<organism evidence="3 4">
    <name type="scientific">Rhodoferax potami</name>
    <dbReference type="NCBI Taxonomy" id="3068338"/>
    <lineage>
        <taxon>Bacteria</taxon>
        <taxon>Pseudomonadati</taxon>
        <taxon>Pseudomonadota</taxon>
        <taxon>Betaproteobacteria</taxon>
        <taxon>Burkholderiales</taxon>
        <taxon>Comamonadaceae</taxon>
        <taxon>Rhodoferax</taxon>
    </lineage>
</organism>
<dbReference type="Gene3D" id="1.20.1250.20">
    <property type="entry name" value="MFS general substrate transporter like domains"/>
    <property type="match status" value="1"/>
</dbReference>
<protein>
    <submittedName>
        <fullName evidence="3">MFS transporter</fullName>
    </submittedName>
</protein>
<keyword evidence="2" id="KW-1133">Transmembrane helix</keyword>
<dbReference type="InterPro" id="IPR039672">
    <property type="entry name" value="MFS_2"/>
</dbReference>
<feature type="transmembrane region" description="Helical" evidence="2">
    <location>
        <begin position="261"/>
        <end position="279"/>
    </location>
</feature>
<comment type="caution">
    <text evidence="3">The sequence shown here is derived from an EMBL/GenBank/DDBJ whole genome shotgun (WGS) entry which is preliminary data.</text>
</comment>
<evidence type="ECO:0000256" key="2">
    <source>
        <dbReference type="SAM" id="Phobius"/>
    </source>
</evidence>
<keyword evidence="2" id="KW-0472">Membrane</keyword>
<dbReference type="Pfam" id="PF13347">
    <property type="entry name" value="MFS_2"/>
    <property type="match status" value="1"/>
</dbReference>
<feature type="transmembrane region" description="Helical" evidence="2">
    <location>
        <begin position="291"/>
        <end position="310"/>
    </location>
</feature>
<reference evidence="3 4" key="1">
    <citation type="submission" date="2023-08" db="EMBL/GenBank/DDBJ databases">
        <title>Rhodoferax potami sp. nov. and Rhodoferax mekongensis sp. nov., isolated from the Mekong River in Thailand.</title>
        <authorList>
            <person name="Kitikhun S."/>
            <person name="Charoenyingcharoen P."/>
            <person name="Siriarchawattana P."/>
            <person name="Likhitrattanapisal S."/>
            <person name="Nilsakha T."/>
            <person name="Chanpet A."/>
            <person name="Rattanawaree P."/>
            <person name="Ingsriswang S."/>
        </authorList>
    </citation>
    <scope>NUCLEOTIDE SEQUENCE [LARGE SCALE GENOMIC DNA]</scope>
    <source>
        <strain evidence="3 4">TBRC 17660</strain>
    </source>
</reference>
<feature type="transmembrane region" description="Helical" evidence="2">
    <location>
        <begin position="37"/>
        <end position="58"/>
    </location>
</feature>
<feature type="transmembrane region" description="Helical" evidence="2">
    <location>
        <begin position="85"/>
        <end position="104"/>
    </location>
</feature>
<dbReference type="SUPFAM" id="SSF103473">
    <property type="entry name" value="MFS general substrate transporter"/>
    <property type="match status" value="1"/>
</dbReference>
<sequence>MSHSDALSIRQGLRYGMMGLPLAFVALPLYVVLPNHYAKTFGVSMAALGGVLLFARLLDAFFDPLLGRWSDALYQRGASTLLQRAAVACALLGAGFYGLFFPMVSDPQLLLVWAAGTLLVTYLAYSFLSISHQSWGAMLGGSEHYRSQVVAWREGLGLAGVITAAIAPTALGLPATTAIFFIAISMGWWLWTRAPKPPITSAASHATGTESKQSVWRPLARADFRALLAVFVVNGIASAIPATLILFFVQDRLQAAPAHEPLFLGSYFISAAVTIPLWLKAVARIGLARTWLCGMLLSIAVFIFASQLGAGDTVPFVLVCALSGIALGTDLTIPGALLAGLIARQGDQGQSEGAYFGWWNFVTKLNLALAAGVALPALAWWGYAPGARDPVALNALTVAYCLLPCGLKAIAAGLLYTLILRRTP</sequence>
<evidence type="ECO:0000313" key="4">
    <source>
        <dbReference type="Proteomes" id="UP001321700"/>
    </source>
</evidence>
<evidence type="ECO:0000313" key="3">
    <source>
        <dbReference type="EMBL" id="MDT7519101.1"/>
    </source>
</evidence>
<feature type="transmembrane region" description="Helical" evidence="2">
    <location>
        <begin position="364"/>
        <end position="383"/>
    </location>
</feature>
<dbReference type="RefSeq" id="WP_313874802.1">
    <property type="nucleotide sequence ID" value="NZ_JAVBIK010000001.1"/>
</dbReference>
<feature type="transmembrane region" description="Helical" evidence="2">
    <location>
        <begin position="395"/>
        <end position="419"/>
    </location>
</feature>
<dbReference type="InterPro" id="IPR036259">
    <property type="entry name" value="MFS_trans_sf"/>
</dbReference>
<evidence type="ECO:0000256" key="1">
    <source>
        <dbReference type="ARBA" id="ARBA00009617"/>
    </source>
</evidence>
<name>A0ABU3KMR8_9BURK</name>
<dbReference type="PANTHER" id="PTHR11328:SF24">
    <property type="entry name" value="MAJOR FACILITATOR SUPERFAMILY (MFS) PROFILE DOMAIN-CONTAINING PROTEIN"/>
    <property type="match status" value="1"/>
</dbReference>
<keyword evidence="4" id="KW-1185">Reference proteome</keyword>